<dbReference type="Proteomes" id="UP000279236">
    <property type="component" value="Unassembled WGS sequence"/>
</dbReference>
<evidence type="ECO:0000313" key="3">
    <source>
        <dbReference type="Proteomes" id="UP000279236"/>
    </source>
</evidence>
<keyword evidence="3" id="KW-1185">Reference proteome</keyword>
<gene>
    <name evidence="2" type="ORF">EHS24_008896</name>
</gene>
<reference evidence="2 3" key="1">
    <citation type="submission" date="2018-11" db="EMBL/GenBank/DDBJ databases">
        <title>Genome sequence of Apiotrichum porosum DSM 27194.</title>
        <authorList>
            <person name="Aliyu H."/>
            <person name="Gorte O."/>
            <person name="Ochsenreither K."/>
        </authorList>
    </citation>
    <scope>NUCLEOTIDE SEQUENCE [LARGE SCALE GENOMIC DNA]</scope>
    <source>
        <strain evidence="2 3">DSM 27194</strain>
    </source>
</reference>
<proteinExistence type="predicted"/>
<name>A0A427XN95_9TREE</name>
<feature type="region of interest" description="Disordered" evidence="1">
    <location>
        <begin position="1"/>
        <end position="73"/>
    </location>
</feature>
<dbReference type="RefSeq" id="XP_028475267.1">
    <property type="nucleotide sequence ID" value="XM_028624195.1"/>
</dbReference>
<dbReference type="EMBL" id="RSCE01000008">
    <property type="protein sequence ID" value="RSH80320.1"/>
    <property type="molecule type" value="Genomic_DNA"/>
</dbReference>
<dbReference type="AlphaFoldDB" id="A0A427XN95"/>
<protein>
    <submittedName>
        <fullName evidence="2">Uncharacterized protein</fullName>
    </submittedName>
</protein>
<feature type="compositionally biased region" description="Low complexity" evidence="1">
    <location>
        <begin position="23"/>
        <end position="40"/>
    </location>
</feature>
<feature type="compositionally biased region" description="Basic residues" evidence="1">
    <location>
        <begin position="10"/>
        <end position="22"/>
    </location>
</feature>
<accession>A0A427XN95</accession>
<comment type="caution">
    <text evidence="2">The sequence shown here is derived from an EMBL/GenBank/DDBJ whole genome shotgun (WGS) entry which is preliminary data.</text>
</comment>
<evidence type="ECO:0000256" key="1">
    <source>
        <dbReference type="SAM" id="MobiDB-lite"/>
    </source>
</evidence>
<sequence>MASETAFTSIRRRLTVSKHRRTSSSSSASSVGSSQSVASANTPPSTPPLGAGVSLPPSPPTLHSASAHSSSPRVRGRIISAPVLIVTDDHTDATATGGLPPRIAPAPPLKDMAQPSVPAAWRQDLLTLARSYKSLAANSDRRSDLDAVVASIADPQVSERQALAVLRAYLDSVHRVQTIQRTARSSHARAEQFGIAL</sequence>
<evidence type="ECO:0000313" key="2">
    <source>
        <dbReference type="EMBL" id="RSH80320.1"/>
    </source>
</evidence>
<organism evidence="2 3">
    <name type="scientific">Apiotrichum porosum</name>
    <dbReference type="NCBI Taxonomy" id="105984"/>
    <lineage>
        <taxon>Eukaryota</taxon>
        <taxon>Fungi</taxon>
        <taxon>Dikarya</taxon>
        <taxon>Basidiomycota</taxon>
        <taxon>Agaricomycotina</taxon>
        <taxon>Tremellomycetes</taxon>
        <taxon>Trichosporonales</taxon>
        <taxon>Trichosporonaceae</taxon>
        <taxon>Apiotrichum</taxon>
    </lineage>
</organism>
<feature type="compositionally biased region" description="Polar residues" evidence="1">
    <location>
        <begin position="61"/>
        <end position="72"/>
    </location>
</feature>
<dbReference type="GeneID" id="39593439"/>